<dbReference type="Gene3D" id="3.10.105.10">
    <property type="entry name" value="Dipeptide-binding Protein, Domain 3"/>
    <property type="match status" value="1"/>
</dbReference>
<name>A0A7V4WUW4_CALAY</name>
<dbReference type="InterPro" id="IPR039424">
    <property type="entry name" value="SBP_5"/>
</dbReference>
<evidence type="ECO:0000313" key="6">
    <source>
        <dbReference type="EMBL" id="HGY55759.1"/>
    </source>
</evidence>
<dbReference type="GO" id="GO:1904680">
    <property type="term" value="F:peptide transmembrane transporter activity"/>
    <property type="evidence" value="ECO:0007669"/>
    <property type="project" value="TreeGrafter"/>
</dbReference>
<dbReference type="PIRSF" id="PIRSF002741">
    <property type="entry name" value="MppA"/>
    <property type="match status" value="1"/>
</dbReference>
<dbReference type="GO" id="GO:0030288">
    <property type="term" value="C:outer membrane-bounded periplasmic space"/>
    <property type="evidence" value="ECO:0007669"/>
    <property type="project" value="UniProtKB-ARBA"/>
</dbReference>
<dbReference type="GO" id="GO:0043190">
    <property type="term" value="C:ATP-binding cassette (ABC) transporter complex"/>
    <property type="evidence" value="ECO:0007669"/>
    <property type="project" value="InterPro"/>
</dbReference>
<gene>
    <name evidence="6" type="ORF">ENK44_08665</name>
</gene>
<dbReference type="SUPFAM" id="SSF53850">
    <property type="entry name" value="Periplasmic binding protein-like II"/>
    <property type="match status" value="1"/>
</dbReference>
<dbReference type="Gene3D" id="3.90.76.10">
    <property type="entry name" value="Dipeptide-binding Protein, Domain 1"/>
    <property type="match status" value="1"/>
</dbReference>
<dbReference type="Pfam" id="PF00496">
    <property type="entry name" value="SBP_bac_5"/>
    <property type="match status" value="1"/>
</dbReference>
<comment type="similarity">
    <text evidence="1">Belongs to the bacterial solute-binding protein 5 family.</text>
</comment>
<evidence type="ECO:0000256" key="3">
    <source>
        <dbReference type="ARBA" id="ARBA00022729"/>
    </source>
</evidence>
<dbReference type="InterPro" id="IPR030678">
    <property type="entry name" value="Peptide/Ni-bd"/>
</dbReference>
<dbReference type="Gene3D" id="3.40.190.10">
    <property type="entry name" value="Periplasmic binding protein-like II"/>
    <property type="match status" value="1"/>
</dbReference>
<evidence type="ECO:0000256" key="1">
    <source>
        <dbReference type="ARBA" id="ARBA00005695"/>
    </source>
</evidence>
<reference evidence="6" key="1">
    <citation type="journal article" date="2020" name="mSystems">
        <title>Genome- and Community-Level Interaction Insights into Carbon Utilization and Element Cycling Functions of Hydrothermarchaeota in Hydrothermal Sediment.</title>
        <authorList>
            <person name="Zhou Z."/>
            <person name="Liu Y."/>
            <person name="Xu W."/>
            <person name="Pan J."/>
            <person name="Luo Z.H."/>
            <person name="Li M."/>
        </authorList>
    </citation>
    <scope>NUCLEOTIDE SEQUENCE [LARGE SCALE GENOMIC DNA]</scope>
    <source>
        <strain evidence="6">HyVt-577</strain>
    </source>
</reference>
<sequence length="495" mass="56766">MNKILINSCLVLLLTALTACNLTNNQNQVVQGSTDLPAGINPLYHFREIETQINSQIYETLTELSTDLKTVLPRLAVSWTFSENTYTIRLRPDVYFHNGSKLSARDVVKSFALQKDKPVMHTLFSVVDSVKAIDDLTVAFYLKRSYPMFLQALASSFGLLIVKKDEQSGQFSGTGPYQVETFNPDKELILRAVANYWAGKAEIKYVKFKFYKNRYEIEDAIIEDVVDIVYRIPGYSVDRLKWAGKIDYYVQPPRSVFFLGFNMANAPFNDIRLRKAVLKAINIPPLVLNVNRGNAVVARGPLPEVLFNYNKVSQDSFNLKESMRLIAEAGYKDGLKVNLIFPAMAFTRPMLANILQSDLAKANIQVNIINSNSWKEHDRLVKSDRCNLFISGGWPETAGDMEGMLHDFFYSSSPFNLMHYKNKQVDSWLDQARIEMDTIRRQELIRLSVEQILKDVPAVFLYHVKPHFAYNREKIKKLVVDPYSIIQYHRVELNK</sequence>
<feature type="chain" id="PRO_5030902382" evidence="4">
    <location>
        <begin position="20"/>
        <end position="495"/>
    </location>
</feature>
<dbReference type="InterPro" id="IPR000914">
    <property type="entry name" value="SBP_5_dom"/>
</dbReference>
<dbReference type="PANTHER" id="PTHR30290">
    <property type="entry name" value="PERIPLASMIC BINDING COMPONENT OF ABC TRANSPORTER"/>
    <property type="match status" value="1"/>
</dbReference>
<dbReference type="PROSITE" id="PS51257">
    <property type="entry name" value="PROKAR_LIPOPROTEIN"/>
    <property type="match status" value="1"/>
</dbReference>
<proteinExistence type="inferred from homology"/>
<dbReference type="Proteomes" id="UP000885779">
    <property type="component" value="Unassembled WGS sequence"/>
</dbReference>
<evidence type="ECO:0000256" key="4">
    <source>
        <dbReference type="SAM" id="SignalP"/>
    </source>
</evidence>
<evidence type="ECO:0000259" key="5">
    <source>
        <dbReference type="Pfam" id="PF00496"/>
    </source>
</evidence>
<dbReference type="GO" id="GO:0015833">
    <property type="term" value="P:peptide transport"/>
    <property type="evidence" value="ECO:0007669"/>
    <property type="project" value="TreeGrafter"/>
</dbReference>
<keyword evidence="3 4" id="KW-0732">Signal</keyword>
<feature type="signal peptide" evidence="4">
    <location>
        <begin position="1"/>
        <end position="19"/>
    </location>
</feature>
<evidence type="ECO:0000256" key="2">
    <source>
        <dbReference type="ARBA" id="ARBA00022448"/>
    </source>
</evidence>
<dbReference type="CDD" id="cd00995">
    <property type="entry name" value="PBP2_NikA_DppA_OppA_like"/>
    <property type="match status" value="1"/>
</dbReference>
<organism evidence="6">
    <name type="scientific">Caldithrix abyssi</name>
    <dbReference type="NCBI Taxonomy" id="187145"/>
    <lineage>
        <taxon>Bacteria</taxon>
        <taxon>Pseudomonadati</taxon>
        <taxon>Calditrichota</taxon>
        <taxon>Calditrichia</taxon>
        <taxon>Calditrichales</taxon>
        <taxon>Calditrichaceae</taxon>
        <taxon>Caldithrix</taxon>
    </lineage>
</organism>
<feature type="domain" description="Solute-binding protein family 5" evidence="5">
    <location>
        <begin position="71"/>
        <end position="412"/>
    </location>
</feature>
<keyword evidence="2" id="KW-0813">Transport</keyword>
<dbReference type="EMBL" id="DRQG01000082">
    <property type="protein sequence ID" value="HGY55759.1"/>
    <property type="molecule type" value="Genomic_DNA"/>
</dbReference>
<dbReference type="PANTHER" id="PTHR30290:SF9">
    <property type="entry name" value="OLIGOPEPTIDE-BINDING PROTEIN APPA"/>
    <property type="match status" value="1"/>
</dbReference>
<comment type="caution">
    <text evidence="6">The sequence shown here is derived from an EMBL/GenBank/DDBJ whole genome shotgun (WGS) entry which is preliminary data.</text>
</comment>
<dbReference type="AlphaFoldDB" id="A0A7V4WUW4"/>
<accession>A0A7V4WUW4</accession>
<protein>
    <submittedName>
        <fullName evidence="6">ABC transporter substrate-binding protein</fullName>
    </submittedName>
</protein>